<sequence length="243" mass="27031">MNKAPKKMAGPSTPTEPQKHRRKRLVNEILDQACSKKIPLIMDNTEISSSWPGTFKSRNDTSIIIEIQLNEVRALLPAGAVCSVALNYNSQPHIFLSSVKQSTLIADNLVEMHIFLPDSIEGAGQRSLYRVPVVKAVGVIIALSPKPDVWLKGELQDINREGARIVLTSDEFEKIAMGDETYLSLSLGDVSLTLAADVRHTDTRTCAVGLHFLLAADEKVDRDLRSIIREVESFYIRQVQRLN</sequence>
<reference evidence="3 4" key="1">
    <citation type="journal article" date="2010" name="J. Bacteriol.">
        <title>Genome sequence of the oligotrophic marine Gammaproteobacterium HTCC2143, isolated from the Oregon Coast.</title>
        <authorList>
            <person name="Oh H.M."/>
            <person name="Kang I."/>
            <person name="Ferriera S."/>
            <person name="Giovannoni S.J."/>
            <person name="Cho J.C."/>
        </authorList>
    </citation>
    <scope>NUCLEOTIDE SEQUENCE [LARGE SCALE GENOMIC DNA]</scope>
    <source>
        <strain evidence="3 4">HTCC2143</strain>
    </source>
</reference>
<organism evidence="3 4">
    <name type="scientific">marine gamma proteobacterium HTCC2143</name>
    <dbReference type="NCBI Taxonomy" id="247633"/>
    <lineage>
        <taxon>Bacteria</taxon>
        <taxon>Pseudomonadati</taxon>
        <taxon>Pseudomonadota</taxon>
        <taxon>Gammaproteobacteria</taxon>
        <taxon>Cellvibrionales</taxon>
        <taxon>Spongiibacteraceae</taxon>
        <taxon>BD1-7 clade</taxon>
    </lineage>
</organism>
<keyword evidence="4" id="KW-1185">Reference proteome</keyword>
<dbReference type="AlphaFoldDB" id="A0YD45"/>
<dbReference type="InterPro" id="IPR009875">
    <property type="entry name" value="PilZ_domain"/>
</dbReference>
<protein>
    <recommendedName>
        <fullName evidence="2">PilZ domain-containing protein</fullName>
    </recommendedName>
</protein>
<feature type="region of interest" description="Disordered" evidence="1">
    <location>
        <begin position="1"/>
        <end position="22"/>
    </location>
</feature>
<name>A0YD45_9GAMM</name>
<dbReference type="Pfam" id="PF07238">
    <property type="entry name" value="PilZ"/>
    <property type="match status" value="1"/>
</dbReference>
<evidence type="ECO:0000259" key="2">
    <source>
        <dbReference type="Pfam" id="PF07238"/>
    </source>
</evidence>
<evidence type="ECO:0000313" key="3">
    <source>
        <dbReference type="EMBL" id="EAW31148.1"/>
    </source>
</evidence>
<accession>A0YD45</accession>
<evidence type="ECO:0000313" key="4">
    <source>
        <dbReference type="Proteomes" id="UP000004931"/>
    </source>
</evidence>
<dbReference type="Proteomes" id="UP000004931">
    <property type="component" value="Unassembled WGS sequence"/>
</dbReference>
<evidence type="ECO:0000256" key="1">
    <source>
        <dbReference type="SAM" id="MobiDB-lite"/>
    </source>
</evidence>
<comment type="caution">
    <text evidence="3">The sequence shown here is derived from an EMBL/GenBank/DDBJ whole genome shotgun (WGS) entry which is preliminary data.</text>
</comment>
<dbReference type="GO" id="GO:0035438">
    <property type="term" value="F:cyclic-di-GMP binding"/>
    <property type="evidence" value="ECO:0007669"/>
    <property type="project" value="InterPro"/>
</dbReference>
<gene>
    <name evidence="3" type="ORF">GP2143_03468</name>
</gene>
<dbReference type="EMBL" id="AAVT01000004">
    <property type="protein sequence ID" value="EAW31148.1"/>
    <property type="molecule type" value="Genomic_DNA"/>
</dbReference>
<dbReference type="Gene3D" id="2.40.10.220">
    <property type="entry name" value="predicted glycosyltransferase like domains"/>
    <property type="match status" value="1"/>
</dbReference>
<proteinExistence type="predicted"/>
<feature type="domain" description="PilZ" evidence="2">
    <location>
        <begin position="148"/>
        <end position="228"/>
    </location>
</feature>